<dbReference type="PATRIC" id="fig|1195236.3.peg.4642"/>
<dbReference type="eggNOG" id="COG0111">
    <property type="taxonomic scope" value="Bacteria"/>
</dbReference>
<evidence type="ECO:0000256" key="1">
    <source>
        <dbReference type="ARBA" id="ARBA00023002"/>
    </source>
</evidence>
<keyword evidence="5" id="KW-1185">Reference proteome</keyword>
<dbReference type="EMBL" id="AORV01000062">
    <property type="protein sequence ID" value="EMS69883.1"/>
    <property type="molecule type" value="Genomic_DNA"/>
</dbReference>
<sequence length="315" mass="34747">MDIVVLMKLNDEQKRFLESEAPGCNFIYTKNEQLSEEQLKNAGVIIGNPPSEMLKLSKKLQLLQLFSAGVGDYAKEGVLPDRARLANASGAYGLAISEYMLGVLLELYKNLHIYRDNQAEGNWSYAGNVKGIFGSTALIVGLGDIGGEFASRLKALGAYTIGIRRTDSKKPDYLDELHLMDKLEDLLPRADIVALSLPETKLTNRVINKSTLQLFKKDAVLINVGRGSAIDTEALCDALENRQLLGAALDVTDPEPLPREHRLWKMKNAVITPHISGGFSLNETKERIVRIAAHNLKSLIEGKALMNVVDKEKGY</sequence>
<feature type="domain" description="D-isomer specific 2-hydroxyacid dehydrogenase NAD-binding" evidence="3">
    <location>
        <begin position="102"/>
        <end position="276"/>
    </location>
</feature>
<keyword evidence="2" id="KW-0520">NAD</keyword>
<dbReference type="InterPro" id="IPR006140">
    <property type="entry name" value="D-isomer_DH_NAD-bd"/>
</dbReference>
<dbReference type="RefSeq" id="WP_004629512.1">
    <property type="nucleotide sequence ID" value="NZ_AORV01000062.1"/>
</dbReference>
<keyword evidence="1" id="KW-0560">Oxidoreductase</keyword>
<evidence type="ECO:0000313" key="4">
    <source>
        <dbReference type="EMBL" id="EMS69883.1"/>
    </source>
</evidence>
<dbReference type="InterPro" id="IPR036291">
    <property type="entry name" value="NAD(P)-bd_dom_sf"/>
</dbReference>
<evidence type="ECO:0000313" key="5">
    <source>
        <dbReference type="Proteomes" id="UP000014155"/>
    </source>
</evidence>
<evidence type="ECO:0000259" key="3">
    <source>
        <dbReference type="Pfam" id="PF02826"/>
    </source>
</evidence>
<dbReference type="AlphaFoldDB" id="S0FN32"/>
<dbReference type="SUPFAM" id="SSF51735">
    <property type="entry name" value="NAD(P)-binding Rossmann-fold domains"/>
    <property type="match status" value="1"/>
</dbReference>
<name>S0FN32_RUMCE</name>
<organism evidence="4 5">
    <name type="scientific">Ruminiclostridium cellobioparum subsp. termitidis CT1112</name>
    <dbReference type="NCBI Taxonomy" id="1195236"/>
    <lineage>
        <taxon>Bacteria</taxon>
        <taxon>Bacillati</taxon>
        <taxon>Bacillota</taxon>
        <taxon>Clostridia</taxon>
        <taxon>Eubacteriales</taxon>
        <taxon>Oscillospiraceae</taxon>
        <taxon>Ruminiclostridium</taxon>
    </lineage>
</organism>
<dbReference type="PANTHER" id="PTHR43333">
    <property type="entry name" value="2-HACID_DH_C DOMAIN-CONTAINING PROTEIN"/>
    <property type="match status" value="1"/>
</dbReference>
<dbReference type="GO" id="GO:0051287">
    <property type="term" value="F:NAD binding"/>
    <property type="evidence" value="ECO:0007669"/>
    <property type="project" value="InterPro"/>
</dbReference>
<dbReference type="STRING" id="1195236.CTER_4456"/>
<dbReference type="CDD" id="cd05300">
    <property type="entry name" value="2-Hacid_dh_1"/>
    <property type="match status" value="1"/>
</dbReference>
<protein>
    <submittedName>
        <fullName evidence="4">Phosphoglycerate dehydrogenase</fullName>
    </submittedName>
</protein>
<dbReference type="GO" id="GO:0016491">
    <property type="term" value="F:oxidoreductase activity"/>
    <property type="evidence" value="ECO:0007669"/>
    <property type="project" value="UniProtKB-KW"/>
</dbReference>
<dbReference type="PANTHER" id="PTHR43333:SF1">
    <property type="entry name" value="D-ISOMER SPECIFIC 2-HYDROXYACID DEHYDROGENASE NAD-BINDING DOMAIN-CONTAINING PROTEIN"/>
    <property type="match status" value="1"/>
</dbReference>
<proteinExistence type="predicted"/>
<dbReference type="Pfam" id="PF02826">
    <property type="entry name" value="2-Hacid_dh_C"/>
    <property type="match status" value="1"/>
</dbReference>
<accession>S0FN32</accession>
<dbReference type="SUPFAM" id="SSF52283">
    <property type="entry name" value="Formate/glycerate dehydrogenase catalytic domain-like"/>
    <property type="match status" value="1"/>
</dbReference>
<gene>
    <name evidence="4" type="ORF">CTER_4456</name>
</gene>
<evidence type="ECO:0000256" key="2">
    <source>
        <dbReference type="ARBA" id="ARBA00023027"/>
    </source>
</evidence>
<comment type="caution">
    <text evidence="4">The sequence shown here is derived from an EMBL/GenBank/DDBJ whole genome shotgun (WGS) entry which is preliminary data.</text>
</comment>
<dbReference type="Gene3D" id="3.40.50.720">
    <property type="entry name" value="NAD(P)-binding Rossmann-like Domain"/>
    <property type="match status" value="2"/>
</dbReference>
<dbReference type="Proteomes" id="UP000014155">
    <property type="component" value="Unassembled WGS sequence"/>
</dbReference>
<reference evidence="4 5" key="1">
    <citation type="journal article" date="2013" name="Genome Announc.">
        <title>Draft Genome Sequence of the Cellulolytic, Mesophilic, Anaerobic Bacterium Clostridium termitidis Strain CT1112 (DSM 5398).</title>
        <authorList>
            <person name="Lal S."/>
            <person name="Ramachandran U."/>
            <person name="Zhang X."/>
            <person name="Munir R."/>
            <person name="Sparling R."/>
            <person name="Levin D.B."/>
        </authorList>
    </citation>
    <scope>NUCLEOTIDE SEQUENCE [LARGE SCALE GENOMIC DNA]</scope>
    <source>
        <strain evidence="4 5">CT1112</strain>
    </source>
</reference>